<dbReference type="Pfam" id="PF13578">
    <property type="entry name" value="Methyltransf_24"/>
    <property type="match status" value="1"/>
</dbReference>
<accession>A0A541BNP1</accession>
<comment type="caution">
    <text evidence="1">The sequence shown here is derived from an EMBL/GenBank/DDBJ whole genome shotgun (WGS) entry which is preliminary data.</text>
</comment>
<organism evidence="1 2">
    <name type="scientific">Rhodococcus spelaei</name>
    <dbReference type="NCBI Taxonomy" id="2546320"/>
    <lineage>
        <taxon>Bacteria</taxon>
        <taxon>Bacillati</taxon>
        <taxon>Actinomycetota</taxon>
        <taxon>Actinomycetes</taxon>
        <taxon>Mycobacteriales</taxon>
        <taxon>Nocardiaceae</taxon>
        <taxon>Rhodococcus</taxon>
    </lineage>
</organism>
<name>A0A541BNP1_9NOCA</name>
<dbReference type="InterPro" id="IPR029063">
    <property type="entry name" value="SAM-dependent_MTases_sf"/>
</dbReference>
<dbReference type="OrthoDB" id="240750at2"/>
<dbReference type="GO" id="GO:0032259">
    <property type="term" value="P:methylation"/>
    <property type="evidence" value="ECO:0007669"/>
    <property type="project" value="UniProtKB-KW"/>
</dbReference>
<protein>
    <submittedName>
        <fullName evidence="1">Class I SAM-dependent methyltransferase</fullName>
    </submittedName>
</protein>
<dbReference type="AlphaFoldDB" id="A0A541BNP1"/>
<dbReference type="GO" id="GO:0008168">
    <property type="term" value="F:methyltransferase activity"/>
    <property type="evidence" value="ECO:0007669"/>
    <property type="project" value="UniProtKB-KW"/>
</dbReference>
<sequence>MGSQLPICAKNLNRVPGWFWPLDQALFRVFLAESRRIVGRGDLAEIGTYFGKSAILIGSSLAPGETFTVVDLFGSPADDIENNEENARNYGKLTEQRFRSKYLEFHDSLPVIVHGSSSIIANRASHGTHRFVHVDGSHLYEHVKTDVESTRTLSAPQGVVVFDDIRSEHTPGVPAAVWAAIDRGLNPIALSPAKLYATWGDPRPWVRFLDTWSSEPNCEIKFHTEIQRIAGQSVYRFSMARSWITRKLIELDSRRH</sequence>
<evidence type="ECO:0000313" key="1">
    <source>
        <dbReference type="EMBL" id="TQF73947.1"/>
    </source>
</evidence>
<dbReference type="EMBL" id="VIGH01000002">
    <property type="protein sequence ID" value="TQF73947.1"/>
    <property type="molecule type" value="Genomic_DNA"/>
</dbReference>
<keyword evidence="1" id="KW-0489">Methyltransferase</keyword>
<dbReference type="RefSeq" id="WP_142095604.1">
    <property type="nucleotide sequence ID" value="NZ_VIGH01000002.1"/>
</dbReference>
<evidence type="ECO:0000313" key="2">
    <source>
        <dbReference type="Proteomes" id="UP000316256"/>
    </source>
</evidence>
<proteinExistence type="predicted"/>
<keyword evidence="2" id="KW-1185">Reference proteome</keyword>
<keyword evidence="1" id="KW-0808">Transferase</keyword>
<gene>
    <name evidence="1" type="ORF">FK531_04540</name>
</gene>
<reference evidence="1 2" key="1">
    <citation type="submission" date="2019-06" db="EMBL/GenBank/DDBJ databases">
        <title>Rhodococcus spaelei sp. nov., isolated from a cave.</title>
        <authorList>
            <person name="Lee S.D."/>
        </authorList>
    </citation>
    <scope>NUCLEOTIDE SEQUENCE [LARGE SCALE GENOMIC DNA]</scope>
    <source>
        <strain evidence="1 2">C9-5</strain>
    </source>
</reference>
<dbReference type="SUPFAM" id="SSF53335">
    <property type="entry name" value="S-adenosyl-L-methionine-dependent methyltransferases"/>
    <property type="match status" value="1"/>
</dbReference>
<dbReference type="Gene3D" id="3.40.50.150">
    <property type="entry name" value="Vaccinia Virus protein VP39"/>
    <property type="match status" value="1"/>
</dbReference>
<dbReference type="Proteomes" id="UP000316256">
    <property type="component" value="Unassembled WGS sequence"/>
</dbReference>